<keyword evidence="4" id="KW-0732">Signal</keyword>
<evidence type="ECO:0000256" key="3">
    <source>
        <dbReference type="ARBA" id="ARBA00022525"/>
    </source>
</evidence>
<dbReference type="GO" id="GO:0045597">
    <property type="term" value="P:positive regulation of cell differentiation"/>
    <property type="evidence" value="ECO:0007669"/>
    <property type="project" value="TreeGrafter"/>
</dbReference>
<dbReference type="EMBL" id="BEZZ01040125">
    <property type="protein sequence ID" value="GCC40646.1"/>
    <property type="molecule type" value="Genomic_DNA"/>
</dbReference>
<dbReference type="GO" id="GO:0005615">
    <property type="term" value="C:extracellular space"/>
    <property type="evidence" value="ECO:0007669"/>
    <property type="project" value="TreeGrafter"/>
</dbReference>
<dbReference type="FunFam" id="2.10.70.10:FF:000015">
    <property type="entry name" value="CYR61 isoform 1"/>
    <property type="match status" value="1"/>
</dbReference>
<dbReference type="InterPro" id="IPR001007">
    <property type="entry name" value="VWF_dom"/>
</dbReference>
<dbReference type="Gene3D" id="2.10.70.10">
    <property type="entry name" value="Complement Module, domain 1"/>
    <property type="match status" value="1"/>
</dbReference>
<dbReference type="SMART" id="SM00214">
    <property type="entry name" value="VWC"/>
    <property type="match status" value="1"/>
</dbReference>
<comment type="caution">
    <text evidence="8">The sequence shown here is derived from an EMBL/GenBank/DDBJ whole genome shotgun (WGS) entry which is preliminary data.</text>
</comment>
<dbReference type="Proteomes" id="UP000287033">
    <property type="component" value="Unassembled WGS sequence"/>
</dbReference>
<keyword evidence="5" id="KW-1015">Disulfide bond</keyword>
<dbReference type="InterPro" id="IPR050941">
    <property type="entry name" value="CCN"/>
</dbReference>
<dbReference type="GO" id="GO:0030335">
    <property type="term" value="P:positive regulation of cell migration"/>
    <property type="evidence" value="ECO:0007669"/>
    <property type="project" value="TreeGrafter"/>
</dbReference>
<keyword evidence="3" id="KW-0964">Secreted</keyword>
<dbReference type="PROSITE" id="PS50184">
    <property type="entry name" value="VWFC_2"/>
    <property type="match status" value="1"/>
</dbReference>
<dbReference type="AlphaFoldDB" id="A0A401TDA8"/>
<dbReference type="PANTHER" id="PTHR11348:SF35">
    <property type="entry name" value="CCN FAMILY MEMBER 1"/>
    <property type="match status" value="1"/>
</dbReference>
<protein>
    <recommendedName>
        <fullName evidence="7">VWFC domain-containing protein</fullName>
    </recommendedName>
</protein>
<dbReference type="GO" id="GO:0007165">
    <property type="term" value="P:signal transduction"/>
    <property type="evidence" value="ECO:0007669"/>
    <property type="project" value="TreeGrafter"/>
</dbReference>
<evidence type="ECO:0000259" key="7">
    <source>
        <dbReference type="PROSITE" id="PS50184"/>
    </source>
</evidence>
<feature type="compositionally biased region" description="Acidic residues" evidence="6">
    <location>
        <begin position="105"/>
        <end position="127"/>
    </location>
</feature>
<comment type="similarity">
    <text evidence="2">Belongs to the CCN family.</text>
</comment>
<evidence type="ECO:0000256" key="5">
    <source>
        <dbReference type="ARBA" id="ARBA00023157"/>
    </source>
</evidence>
<name>A0A401TDA8_CHIPU</name>
<accession>A0A401TDA8</accession>
<proteinExistence type="inferred from homology"/>
<evidence type="ECO:0000256" key="4">
    <source>
        <dbReference type="ARBA" id="ARBA00022729"/>
    </source>
</evidence>
<dbReference type="GO" id="GO:0031012">
    <property type="term" value="C:extracellular matrix"/>
    <property type="evidence" value="ECO:0007669"/>
    <property type="project" value="TreeGrafter"/>
</dbReference>
<evidence type="ECO:0000313" key="9">
    <source>
        <dbReference type="Proteomes" id="UP000287033"/>
    </source>
</evidence>
<feature type="region of interest" description="Disordered" evidence="6">
    <location>
        <begin position="200"/>
        <end position="222"/>
    </location>
</feature>
<sequence length="222" mass="23907">MEPCDHIKGLECNFGSGDTAKRGICRAKSEGMPCDFGGNIYQNGENFQPNCKHQCTCIDGVVGCLPLCPQELSLPPMDCAKPRLVKIPGQCCEEWACDTNHIGEDSGDSNEEGEDSMSCEEDEDQPDAEPLSSNELTDLVRGGLKIEPGTSSIIYSQVNSFLPIFFLNRQTGHFLITAFTDQCGTGLFVAERPWDQASGPFPMLGGSADATLGPTRGGKMTN</sequence>
<reference evidence="8 9" key="1">
    <citation type="journal article" date="2018" name="Nat. Ecol. Evol.">
        <title>Shark genomes provide insights into elasmobranch evolution and the origin of vertebrates.</title>
        <authorList>
            <person name="Hara Y"/>
            <person name="Yamaguchi K"/>
            <person name="Onimaru K"/>
            <person name="Kadota M"/>
            <person name="Koyanagi M"/>
            <person name="Keeley SD"/>
            <person name="Tatsumi K"/>
            <person name="Tanaka K"/>
            <person name="Motone F"/>
            <person name="Kageyama Y"/>
            <person name="Nozu R"/>
            <person name="Adachi N"/>
            <person name="Nishimura O"/>
            <person name="Nakagawa R"/>
            <person name="Tanegashima C"/>
            <person name="Kiyatake I"/>
            <person name="Matsumoto R"/>
            <person name="Murakumo K"/>
            <person name="Nishida K"/>
            <person name="Terakita A"/>
            <person name="Kuratani S"/>
            <person name="Sato K"/>
            <person name="Hyodo S Kuraku.S."/>
        </authorList>
    </citation>
    <scope>NUCLEOTIDE SEQUENCE [LARGE SCALE GENOMIC DNA]</scope>
</reference>
<organism evidence="8 9">
    <name type="scientific">Chiloscyllium punctatum</name>
    <name type="common">Brownbanded bambooshark</name>
    <name type="synonym">Hemiscyllium punctatum</name>
    <dbReference type="NCBI Taxonomy" id="137246"/>
    <lineage>
        <taxon>Eukaryota</taxon>
        <taxon>Metazoa</taxon>
        <taxon>Chordata</taxon>
        <taxon>Craniata</taxon>
        <taxon>Vertebrata</taxon>
        <taxon>Chondrichthyes</taxon>
        <taxon>Elasmobranchii</taxon>
        <taxon>Galeomorphii</taxon>
        <taxon>Galeoidea</taxon>
        <taxon>Orectolobiformes</taxon>
        <taxon>Hemiscylliidae</taxon>
        <taxon>Chiloscyllium</taxon>
    </lineage>
</organism>
<feature type="region of interest" description="Disordered" evidence="6">
    <location>
        <begin position="103"/>
        <end position="134"/>
    </location>
</feature>
<comment type="subcellular location">
    <subcellularLocation>
        <location evidence="1">Secreted</location>
    </subcellularLocation>
</comment>
<evidence type="ECO:0000256" key="1">
    <source>
        <dbReference type="ARBA" id="ARBA00004613"/>
    </source>
</evidence>
<dbReference type="GO" id="GO:0007155">
    <property type="term" value="P:cell adhesion"/>
    <property type="evidence" value="ECO:0007669"/>
    <property type="project" value="TreeGrafter"/>
</dbReference>
<dbReference type="PROSITE" id="PS01208">
    <property type="entry name" value="VWFC_1"/>
    <property type="match status" value="1"/>
</dbReference>
<dbReference type="GO" id="GO:0005178">
    <property type="term" value="F:integrin binding"/>
    <property type="evidence" value="ECO:0007669"/>
    <property type="project" value="TreeGrafter"/>
</dbReference>
<evidence type="ECO:0000313" key="8">
    <source>
        <dbReference type="EMBL" id="GCC40646.1"/>
    </source>
</evidence>
<gene>
    <name evidence="8" type="ORF">chiPu_0024464</name>
</gene>
<dbReference type="STRING" id="137246.A0A401TDA8"/>
<dbReference type="OrthoDB" id="365605at2759"/>
<feature type="domain" description="VWFC" evidence="7">
    <location>
        <begin position="32"/>
        <end position="98"/>
    </location>
</feature>
<keyword evidence="9" id="KW-1185">Reference proteome</keyword>
<evidence type="ECO:0000256" key="6">
    <source>
        <dbReference type="SAM" id="MobiDB-lite"/>
    </source>
</evidence>
<evidence type="ECO:0000256" key="2">
    <source>
        <dbReference type="ARBA" id="ARBA00008125"/>
    </source>
</evidence>
<dbReference type="Pfam" id="PF00093">
    <property type="entry name" value="VWC"/>
    <property type="match status" value="1"/>
</dbReference>
<dbReference type="GO" id="GO:0051240">
    <property type="term" value="P:positive regulation of multicellular organismal process"/>
    <property type="evidence" value="ECO:0007669"/>
    <property type="project" value="UniProtKB-ARBA"/>
</dbReference>
<dbReference type="OMA" id="CIVWIIE"/>
<dbReference type="GO" id="GO:0008201">
    <property type="term" value="F:heparin binding"/>
    <property type="evidence" value="ECO:0007669"/>
    <property type="project" value="TreeGrafter"/>
</dbReference>
<dbReference type="SUPFAM" id="SSF57603">
    <property type="entry name" value="FnI-like domain"/>
    <property type="match status" value="1"/>
</dbReference>
<dbReference type="PANTHER" id="PTHR11348">
    <property type="entry name" value="CONNECTIVE TISSUE GROWTH FACTOR-RELATED"/>
    <property type="match status" value="1"/>
</dbReference>